<evidence type="ECO:0000313" key="5">
    <source>
        <dbReference type="EMBL" id="BCK81879.1"/>
    </source>
</evidence>
<reference evidence="5" key="1">
    <citation type="submission" date="2020-09" db="EMBL/GenBank/DDBJ databases">
        <title>New species isolated from human feces.</title>
        <authorList>
            <person name="Kitahara M."/>
            <person name="Shigeno Y."/>
            <person name="Shime M."/>
            <person name="Matsumoto Y."/>
            <person name="Nakamura S."/>
            <person name="Motooka D."/>
            <person name="Fukuoka S."/>
            <person name="Nishikawa H."/>
            <person name="Benno Y."/>
        </authorList>
    </citation>
    <scope>NUCLEOTIDE SEQUENCE</scope>
    <source>
        <strain evidence="5">MM50</strain>
    </source>
</reference>
<feature type="domain" description="ABC transporter" evidence="4">
    <location>
        <begin position="2"/>
        <end position="237"/>
    </location>
</feature>
<dbReference type="SMART" id="SM00382">
    <property type="entry name" value="AAA"/>
    <property type="match status" value="1"/>
</dbReference>
<gene>
    <name evidence="5" type="ORF">MM50RIKEN_16420</name>
</gene>
<evidence type="ECO:0000256" key="2">
    <source>
        <dbReference type="ARBA" id="ARBA00022741"/>
    </source>
</evidence>
<proteinExistence type="predicted"/>
<dbReference type="EMBL" id="AP023418">
    <property type="protein sequence ID" value="BCK81879.1"/>
    <property type="molecule type" value="Genomic_DNA"/>
</dbReference>
<dbReference type="InterPro" id="IPR003439">
    <property type="entry name" value="ABC_transporter-like_ATP-bd"/>
</dbReference>
<dbReference type="InterPro" id="IPR051120">
    <property type="entry name" value="ABC_AA/LPS_Transport"/>
</dbReference>
<accession>A0A810Q0M1</accession>
<dbReference type="GO" id="GO:0016887">
    <property type="term" value="F:ATP hydrolysis activity"/>
    <property type="evidence" value="ECO:0007669"/>
    <property type="project" value="InterPro"/>
</dbReference>
<dbReference type="InterPro" id="IPR027417">
    <property type="entry name" value="P-loop_NTPase"/>
</dbReference>
<dbReference type="SUPFAM" id="SSF52540">
    <property type="entry name" value="P-loop containing nucleoside triphosphate hydrolases"/>
    <property type="match status" value="1"/>
</dbReference>
<dbReference type="PANTHER" id="PTHR45772">
    <property type="entry name" value="CONSERVED COMPONENT OF ABC TRANSPORTER FOR NATURAL AMINO ACIDS-RELATED"/>
    <property type="match status" value="1"/>
</dbReference>
<evidence type="ECO:0000256" key="1">
    <source>
        <dbReference type="ARBA" id="ARBA00022448"/>
    </source>
</evidence>
<evidence type="ECO:0000259" key="4">
    <source>
        <dbReference type="PROSITE" id="PS50893"/>
    </source>
</evidence>
<dbReference type="Proteomes" id="UP000681035">
    <property type="component" value="Chromosome"/>
</dbReference>
<dbReference type="KEGG" id="vcop:MM50RIKEN_16420"/>
<dbReference type="InterPro" id="IPR003593">
    <property type="entry name" value="AAA+_ATPase"/>
</dbReference>
<evidence type="ECO:0000256" key="3">
    <source>
        <dbReference type="ARBA" id="ARBA00022840"/>
    </source>
</evidence>
<dbReference type="Pfam" id="PF00005">
    <property type="entry name" value="ABC_tran"/>
    <property type="match status" value="1"/>
</dbReference>
<keyword evidence="2" id="KW-0547">Nucleotide-binding</keyword>
<dbReference type="Gene3D" id="3.40.50.300">
    <property type="entry name" value="P-loop containing nucleotide triphosphate hydrolases"/>
    <property type="match status" value="1"/>
</dbReference>
<dbReference type="PROSITE" id="PS50893">
    <property type="entry name" value="ABC_TRANSPORTER_2"/>
    <property type="match status" value="1"/>
</dbReference>
<dbReference type="RefSeq" id="WP_213540529.1">
    <property type="nucleotide sequence ID" value="NZ_AP023418.1"/>
</dbReference>
<keyword evidence="6" id="KW-1185">Reference proteome</keyword>
<evidence type="ECO:0000313" key="6">
    <source>
        <dbReference type="Proteomes" id="UP000681035"/>
    </source>
</evidence>
<dbReference type="AlphaFoldDB" id="A0A810Q0M1"/>
<keyword evidence="3 5" id="KW-0067">ATP-binding</keyword>
<keyword evidence="1" id="KW-0813">Transport</keyword>
<dbReference type="GO" id="GO:0005524">
    <property type="term" value="F:ATP binding"/>
    <property type="evidence" value="ECO:0007669"/>
    <property type="project" value="UniProtKB-KW"/>
</dbReference>
<protein>
    <submittedName>
        <fullName evidence="5">ABC transporter ATP-binding protein</fullName>
    </submittedName>
</protein>
<sequence>MLELKHISYRVSTPDGEQDILKDISITIPDEKLVVFTGPNGGGKTTMAKVIMGLAEPTSGQILYNGQDITHLSITERARLGISYGFQQPPRFKGITVHDLLLLAAGKETLTKDQCCQYLTRVGLCANDYLEREVDVSLSGGEVKRIEIATILARQGSLMIFDEPEAGIDLWSFARLTETFEQIHRQHRATMIIISHQERIIRLADEIVVISGGQIAHRGNTEEIFPLILADTLGGCPVLEHKEVQL</sequence>
<dbReference type="GO" id="GO:0005886">
    <property type="term" value="C:plasma membrane"/>
    <property type="evidence" value="ECO:0007669"/>
    <property type="project" value="TreeGrafter"/>
</dbReference>
<name>A0A810Q0M1_9FIRM</name>
<organism evidence="5 6">
    <name type="scientific">Vescimonas coprocola</name>
    <dbReference type="NCBI Taxonomy" id="2714355"/>
    <lineage>
        <taxon>Bacteria</taxon>
        <taxon>Bacillati</taxon>
        <taxon>Bacillota</taxon>
        <taxon>Clostridia</taxon>
        <taxon>Eubacteriales</taxon>
        <taxon>Oscillospiraceae</taxon>
        <taxon>Vescimonas</taxon>
    </lineage>
</organism>